<evidence type="ECO:0000256" key="1">
    <source>
        <dbReference type="SAM" id="MobiDB-lite"/>
    </source>
</evidence>
<dbReference type="InterPro" id="IPR036291">
    <property type="entry name" value="NAD(P)-bd_dom_sf"/>
</dbReference>
<name>A0A6G0W1T5_APHCR</name>
<proteinExistence type="predicted"/>
<keyword evidence="4" id="KW-1185">Reference proteome</keyword>
<comment type="caution">
    <text evidence="3">The sequence shown here is derived from an EMBL/GenBank/DDBJ whole genome shotgun (WGS) entry which is preliminary data.</text>
</comment>
<keyword evidence="3" id="KW-0670">Pyruvate</keyword>
<dbReference type="OrthoDB" id="298012at2759"/>
<evidence type="ECO:0000259" key="2">
    <source>
        <dbReference type="Pfam" id="PF02826"/>
    </source>
</evidence>
<protein>
    <submittedName>
        <fullName evidence="3">Glyoxylate reductase/hydroxypyruvate reductase-like isoform X1</fullName>
    </submittedName>
</protein>
<feature type="region of interest" description="Disordered" evidence="1">
    <location>
        <begin position="89"/>
        <end position="110"/>
    </location>
</feature>
<gene>
    <name evidence="3" type="ORF">FWK35_00028175</name>
</gene>
<dbReference type="GO" id="GO:0051287">
    <property type="term" value="F:NAD binding"/>
    <property type="evidence" value="ECO:0007669"/>
    <property type="project" value="InterPro"/>
</dbReference>
<dbReference type="InterPro" id="IPR006140">
    <property type="entry name" value="D-isomer_DH_NAD-bd"/>
</dbReference>
<sequence length="110" mass="12548">MDIGVVFQFTNDDIFRWMERNKHFSDLNTFDISQLLYISRGENPEAKTLGGKLITIDELVEQSEVSRRVKLIDQDALVEALRENRIGGVGPDVMTPEPLPLDNPLMKMTN</sequence>
<dbReference type="AlphaFoldDB" id="A0A6G0W1T5"/>
<organism evidence="3 4">
    <name type="scientific">Aphis craccivora</name>
    <name type="common">Cowpea aphid</name>
    <dbReference type="NCBI Taxonomy" id="307492"/>
    <lineage>
        <taxon>Eukaryota</taxon>
        <taxon>Metazoa</taxon>
        <taxon>Ecdysozoa</taxon>
        <taxon>Arthropoda</taxon>
        <taxon>Hexapoda</taxon>
        <taxon>Insecta</taxon>
        <taxon>Pterygota</taxon>
        <taxon>Neoptera</taxon>
        <taxon>Paraneoptera</taxon>
        <taxon>Hemiptera</taxon>
        <taxon>Sternorrhyncha</taxon>
        <taxon>Aphidomorpha</taxon>
        <taxon>Aphidoidea</taxon>
        <taxon>Aphididae</taxon>
        <taxon>Aphidini</taxon>
        <taxon>Aphis</taxon>
        <taxon>Aphis</taxon>
    </lineage>
</organism>
<dbReference type="Proteomes" id="UP000478052">
    <property type="component" value="Unassembled WGS sequence"/>
</dbReference>
<dbReference type="Pfam" id="PF02826">
    <property type="entry name" value="2-Hacid_dh_C"/>
    <property type="match status" value="1"/>
</dbReference>
<feature type="domain" description="D-isomer specific 2-hydroxyacid dehydrogenase NAD-binding" evidence="2">
    <location>
        <begin position="68"/>
        <end position="110"/>
    </location>
</feature>
<accession>A0A6G0W1T5</accession>
<evidence type="ECO:0000313" key="4">
    <source>
        <dbReference type="Proteomes" id="UP000478052"/>
    </source>
</evidence>
<dbReference type="SUPFAM" id="SSF51735">
    <property type="entry name" value="NAD(P)-binding Rossmann-fold domains"/>
    <property type="match status" value="1"/>
</dbReference>
<feature type="non-terminal residue" evidence="3">
    <location>
        <position position="110"/>
    </location>
</feature>
<evidence type="ECO:0000313" key="3">
    <source>
        <dbReference type="EMBL" id="KAF0715194.1"/>
    </source>
</evidence>
<dbReference type="Gene3D" id="3.40.50.720">
    <property type="entry name" value="NAD(P)-binding Rossmann-like Domain"/>
    <property type="match status" value="1"/>
</dbReference>
<reference evidence="3 4" key="1">
    <citation type="submission" date="2019-08" db="EMBL/GenBank/DDBJ databases">
        <title>Whole genome of Aphis craccivora.</title>
        <authorList>
            <person name="Voronova N.V."/>
            <person name="Shulinski R.S."/>
            <person name="Bandarenka Y.V."/>
            <person name="Zhorov D.G."/>
            <person name="Warner D."/>
        </authorList>
    </citation>
    <scope>NUCLEOTIDE SEQUENCE [LARGE SCALE GENOMIC DNA]</scope>
    <source>
        <strain evidence="3">180601</strain>
        <tissue evidence="3">Whole Body</tissue>
    </source>
</reference>
<dbReference type="EMBL" id="VUJU01010228">
    <property type="protein sequence ID" value="KAF0715194.1"/>
    <property type="molecule type" value="Genomic_DNA"/>
</dbReference>